<keyword evidence="2 6" id="KW-0645">Protease</keyword>
<evidence type="ECO:0000313" key="6">
    <source>
        <dbReference type="EMBL" id="BDG72087.1"/>
    </source>
</evidence>
<evidence type="ECO:0000313" key="7">
    <source>
        <dbReference type="Proteomes" id="UP000831327"/>
    </source>
</evidence>
<evidence type="ECO:0000259" key="5">
    <source>
        <dbReference type="PROSITE" id="PS50106"/>
    </source>
</evidence>
<dbReference type="EMBL" id="AP025637">
    <property type="protein sequence ID" value="BDG72087.1"/>
    <property type="molecule type" value="Genomic_DNA"/>
</dbReference>
<keyword evidence="4" id="KW-0720">Serine protease</keyword>
<feature type="domain" description="PDZ" evidence="5">
    <location>
        <begin position="255"/>
        <end position="338"/>
    </location>
</feature>
<accession>A0ABN6P2I5</accession>
<evidence type="ECO:0000256" key="2">
    <source>
        <dbReference type="ARBA" id="ARBA00022670"/>
    </source>
</evidence>
<dbReference type="InterPro" id="IPR009003">
    <property type="entry name" value="Peptidase_S1_PA"/>
</dbReference>
<keyword evidence="3" id="KW-0378">Hydrolase</keyword>
<dbReference type="PROSITE" id="PS50106">
    <property type="entry name" value="PDZ"/>
    <property type="match status" value="1"/>
</dbReference>
<name>A0ABN6P2I5_9PROT</name>
<dbReference type="PANTHER" id="PTHR22939:SF129">
    <property type="entry name" value="SERINE PROTEASE HTRA2, MITOCHONDRIAL"/>
    <property type="match status" value="1"/>
</dbReference>
<dbReference type="InterPro" id="IPR001940">
    <property type="entry name" value="Peptidase_S1C"/>
</dbReference>
<keyword evidence="7" id="KW-1185">Reference proteome</keyword>
<dbReference type="SUPFAM" id="SSF50494">
    <property type="entry name" value="Trypsin-like serine proteases"/>
    <property type="match status" value="1"/>
</dbReference>
<dbReference type="SMART" id="SM00228">
    <property type="entry name" value="PDZ"/>
    <property type="match status" value="1"/>
</dbReference>
<organism evidence="6 7">
    <name type="scientific">Roseomonas fluvialis</name>
    <dbReference type="NCBI Taxonomy" id="1750527"/>
    <lineage>
        <taxon>Bacteria</taxon>
        <taxon>Pseudomonadati</taxon>
        <taxon>Pseudomonadota</taxon>
        <taxon>Alphaproteobacteria</taxon>
        <taxon>Acetobacterales</taxon>
        <taxon>Roseomonadaceae</taxon>
        <taxon>Roseomonas</taxon>
    </lineage>
</organism>
<dbReference type="Gene3D" id="2.30.42.10">
    <property type="match status" value="1"/>
</dbReference>
<dbReference type="PRINTS" id="PR00834">
    <property type="entry name" value="PROTEASES2C"/>
</dbReference>
<gene>
    <name evidence="6" type="ORF">Rmf_20160</name>
</gene>
<comment type="similarity">
    <text evidence="1">Belongs to the peptidase S1C family.</text>
</comment>
<dbReference type="PANTHER" id="PTHR22939">
    <property type="entry name" value="SERINE PROTEASE FAMILY S1C HTRA-RELATED"/>
    <property type="match status" value="1"/>
</dbReference>
<dbReference type="Pfam" id="PF13365">
    <property type="entry name" value="Trypsin_2"/>
    <property type="match status" value="1"/>
</dbReference>
<dbReference type="SUPFAM" id="SSF50156">
    <property type="entry name" value="PDZ domain-like"/>
    <property type="match status" value="1"/>
</dbReference>
<dbReference type="Proteomes" id="UP000831327">
    <property type="component" value="Chromosome"/>
</dbReference>
<proteinExistence type="inferred from homology"/>
<sequence>MAGITNRICIPVPIRVMRPAVTHARNHQVNLRGADGSSMAKDEWDIPEHLQPDPTEWSFDIEEALGKVVGLRTQVPADAFTARVLGTEREGSGVVIRDGLVLTVGYLVTEAEGIWITNADGRAVPGHTLAVDQETGFGLVQALGRLGVTPAEMGDSEAVRIGAPVMLAAAGGRRHAVSAKLVARQPFAGYWEYLIEDALFTAPAHPSWGGAGLFGPDGKLMGIGSLILQQGEEGRRLDLNMVIPVHRLSPVLNDLVTMGRVNRPARPWLGLYATEDEEGVAIASLAPGGPAENSGVRSGDRVLAVDGAVVTDLAELWRAVWSCGHAGSTVKLKLGRARGSRDVAVVSADRMSFLKHPRMH</sequence>
<dbReference type="InterPro" id="IPR036034">
    <property type="entry name" value="PDZ_sf"/>
</dbReference>
<evidence type="ECO:0000256" key="4">
    <source>
        <dbReference type="ARBA" id="ARBA00022825"/>
    </source>
</evidence>
<dbReference type="Pfam" id="PF13180">
    <property type="entry name" value="PDZ_2"/>
    <property type="match status" value="1"/>
</dbReference>
<dbReference type="Gene3D" id="2.40.10.120">
    <property type="match status" value="1"/>
</dbReference>
<dbReference type="InterPro" id="IPR001478">
    <property type="entry name" value="PDZ"/>
</dbReference>
<reference evidence="6 7" key="1">
    <citation type="journal article" date="2016" name="Microbes Environ.">
        <title>Phylogenetically diverse aerobic anoxygenic phototrophic bacteria isolated from epilithic biofilms in Tama river, Japan.</title>
        <authorList>
            <person name="Hirose S."/>
            <person name="Matsuura K."/>
            <person name="Haruta S."/>
        </authorList>
    </citation>
    <scope>NUCLEOTIDE SEQUENCE [LARGE SCALE GENOMIC DNA]</scope>
    <source>
        <strain evidence="6 7">S08</strain>
    </source>
</reference>
<evidence type="ECO:0000256" key="3">
    <source>
        <dbReference type="ARBA" id="ARBA00022801"/>
    </source>
</evidence>
<evidence type="ECO:0000256" key="1">
    <source>
        <dbReference type="ARBA" id="ARBA00010541"/>
    </source>
</evidence>
<protein>
    <submittedName>
        <fullName evidence="6">Serine protease</fullName>
    </submittedName>
</protein>
<dbReference type="GO" id="GO:0008233">
    <property type="term" value="F:peptidase activity"/>
    <property type="evidence" value="ECO:0007669"/>
    <property type="project" value="UniProtKB-KW"/>
</dbReference>
<dbReference type="GO" id="GO:0006508">
    <property type="term" value="P:proteolysis"/>
    <property type="evidence" value="ECO:0007669"/>
    <property type="project" value="UniProtKB-KW"/>
</dbReference>